<dbReference type="Proteomes" id="UP000034231">
    <property type="component" value="Unassembled WGS sequence"/>
</dbReference>
<accession>A0A0G0LDU3</accession>
<keyword evidence="1" id="KW-0489">Methyltransferase</keyword>
<protein>
    <recommendedName>
        <fullName evidence="1">Flavin-dependent thymidylate synthase</fullName>
        <shortName evidence="1">FDTS</shortName>
        <ecNumber evidence="1">2.1.1.148</ecNumber>
    </recommendedName>
    <alternativeName>
        <fullName evidence="1">FAD-dependent thymidylate synthase</fullName>
    </alternativeName>
    <alternativeName>
        <fullName evidence="1">Thymidylate synthase ThyX</fullName>
        <shortName evidence="1">TS</shortName>
        <shortName evidence="1">TSase</shortName>
    </alternativeName>
</protein>
<keyword evidence="1" id="KW-0545">Nucleotide biosynthesis</keyword>
<keyword evidence="1" id="KW-0274">FAD</keyword>
<feature type="binding site" evidence="1">
    <location>
        <begin position="76"/>
        <end position="79"/>
    </location>
    <ligand>
        <name>dUMP</name>
        <dbReference type="ChEBI" id="CHEBI:246422"/>
        <note>ligand shared between dimeric partners</note>
    </ligand>
</feature>
<dbReference type="SUPFAM" id="SSF69796">
    <property type="entry name" value="Thymidylate synthase-complementing protein Thy1"/>
    <property type="match status" value="1"/>
</dbReference>
<comment type="caution">
    <text evidence="1">Lacks conserved residue(s) required for the propagation of feature annotation.</text>
</comment>
<dbReference type="GO" id="GO:0006231">
    <property type="term" value="P:dTMP biosynthetic process"/>
    <property type="evidence" value="ECO:0007669"/>
    <property type="project" value="UniProtKB-UniRule"/>
</dbReference>
<comment type="function">
    <text evidence="1">Catalyzes the reductive methylation of 2'-deoxyuridine-5'-monophosphate (dUMP) to 2'-deoxythymidine-5'-monophosphate (dTMP) while utilizing 5,10-methylenetetrahydrofolate (mTHF) as the methyl donor, and NADPH and FADH(2) as the reductant.</text>
</comment>
<organism evidence="2 3">
    <name type="scientific">Candidatus Shapirobacteria bacterium GW2011_GWE1_38_10</name>
    <dbReference type="NCBI Taxonomy" id="1618488"/>
    <lineage>
        <taxon>Bacteria</taxon>
        <taxon>Candidatus Shapironibacteriota</taxon>
    </lineage>
</organism>
<dbReference type="PANTHER" id="PTHR34934:SF1">
    <property type="entry name" value="FLAVIN-DEPENDENT THYMIDYLATE SYNTHASE"/>
    <property type="match status" value="1"/>
</dbReference>
<dbReference type="EMBL" id="LBTX01000001">
    <property type="protein sequence ID" value="KKQ50831.1"/>
    <property type="molecule type" value="Genomic_DNA"/>
</dbReference>
<dbReference type="Gene3D" id="3.30.1360.170">
    <property type="match status" value="1"/>
</dbReference>
<dbReference type="Pfam" id="PF02511">
    <property type="entry name" value="Thy1"/>
    <property type="match status" value="1"/>
</dbReference>
<keyword evidence="1" id="KW-0808">Transferase</keyword>
<dbReference type="AlphaFoldDB" id="A0A0G0LDU3"/>
<dbReference type="GO" id="GO:0004799">
    <property type="term" value="F:thymidylate synthase activity"/>
    <property type="evidence" value="ECO:0007669"/>
    <property type="project" value="TreeGrafter"/>
</dbReference>
<feature type="active site" description="Involved in ionization of N3 of dUMP, leading to its activation" evidence="1">
    <location>
        <position position="169"/>
    </location>
</feature>
<dbReference type="InterPro" id="IPR003669">
    <property type="entry name" value="Thymidylate_synthase_ThyX"/>
</dbReference>
<dbReference type="InterPro" id="IPR036098">
    <property type="entry name" value="Thymidylate_synthase_ThyX_sf"/>
</dbReference>
<sequence length="233" mass="26417">MKVKLLSYTKDPEQVVVAAIRQCYAAVGAKELKKKIDKETRQRLIKQVLASGHTSTLEHASFTFGIEGISRVSEIQLIRHRVGCSYSIQSGRYVKRGEAKFAIPVSIQNDKEILPKYKKILKEVQGLYNEMTDKGIKAEDARYLQPQSLQTKIVVTMNARALLHFLELRCCKRAQWEIQQLANLMLREVRKVAPIIFEKAGASCVTTGICWEGEKMSCGLYKDIKGAEVRTRI</sequence>
<feature type="binding site" evidence="1">
    <location>
        <position position="55"/>
    </location>
    <ligand>
        <name>FAD</name>
        <dbReference type="ChEBI" id="CHEBI:57692"/>
        <note>ligand shared between neighboring subunits</note>
    </ligand>
</feature>
<dbReference type="NCBIfam" id="TIGR02170">
    <property type="entry name" value="thyX"/>
    <property type="match status" value="1"/>
</dbReference>
<dbReference type="CDD" id="cd20175">
    <property type="entry name" value="ThyX"/>
    <property type="match status" value="1"/>
</dbReference>
<feature type="binding site" evidence="1">
    <location>
        <position position="164"/>
    </location>
    <ligand>
        <name>FAD</name>
        <dbReference type="ChEBI" id="CHEBI:57692"/>
        <note>ligand shared between neighboring subunits</note>
    </ligand>
</feature>
<comment type="pathway">
    <text evidence="1">Pyrimidine metabolism; dTTP biosynthesis.</text>
</comment>
<dbReference type="PROSITE" id="PS51331">
    <property type="entry name" value="THYX"/>
    <property type="match status" value="1"/>
</dbReference>
<dbReference type="GO" id="GO:0050797">
    <property type="term" value="F:thymidylate synthase (FAD) activity"/>
    <property type="evidence" value="ECO:0007669"/>
    <property type="project" value="UniProtKB-UniRule"/>
</dbReference>
<dbReference type="GO" id="GO:0032259">
    <property type="term" value="P:methylation"/>
    <property type="evidence" value="ECO:0007669"/>
    <property type="project" value="UniProtKB-KW"/>
</dbReference>
<comment type="catalytic activity">
    <reaction evidence="1">
        <text>dUMP + (6R)-5,10-methylene-5,6,7,8-tetrahydrofolate + NADPH + H(+) = dTMP + (6S)-5,6,7,8-tetrahydrofolate + NADP(+)</text>
        <dbReference type="Rhea" id="RHEA:29043"/>
        <dbReference type="ChEBI" id="CHEBI:15378"/>
        <dbReference type="ChEBI" id="CHEBI:15636"/>
        <dbReference type="ChEBI" id="CHEBI:57453"/>
        <dbReference type="ChEBI" id="CHEBI:57783"/>
        <dbReference type="ChEBI" id="CHEBI:58349"/>
        <dbReference type="ChEBI" id="CHEBI:63528"/>
        <dbReference type="ChEBI" id="CHEBI:246422"/>
        <dbReference type="EC" id="2.1.1.148"/>
    </reaction>
</comment>
<comment type="caution">
    <text evidence="2">The sequence shown here is derived from an EMBL/GenBank/DDBJ whole genome shotgun (WGS) entry which is preliminary data.</text>
</comment>
<feature type="binding site" description="in other chain" evidence="1">
    <location>
        <begin position="90"/>
        <end position="92"/>
    </location>
    <ligand>
        <name>dUMP</name>
        <dbReference type="ChEBI" id="CHEBI:246422"/>
        <note>ligand shared between dimeric partners</note>
    </ligand>
</feature>
<feature type="binding site" evidence="1">
    <location>
        <begin position="79"/>
        <end position="81"/>
    </location>
    <ligand>
        <name>FAD</name>
        <dbReference type="ChEBI" id="CHEBI:57692"/>
        <note>ligand shared between neighboring subunits</note>
    </ligand>
</feature>
<keyword evidence="1" id="KW-0285">Flavoprotein</keyword>
<gene>
    <name evidence="1" type="primary">thyX</name>
    <name evidence="2" type="ORF">US68_C0001G0030</name>
</gene>
<keyword evidence="1" id="KW-0521">NADP</keyword>
<reference evidence="2 3" key="1">
    <citation type="journal article" date="2015" name="Nature">
        <title>rRNA introns, odd ribosomes, and small enigmatic genomes across a large radiation of phyla.</title>
        <authorList>
            <person name="Brown C.T."/>
            <person name="Hug L.A."/>
            <person name="Thomas B.C."/>
            <person name="Sharon I."/>
            <person name="Castelle C.J."/>
            <person name="Singh A."/>
            <person name="Wilkins M.J."/>
            <person name="Williams K.H."/>
            <person name="Banfield J.F."/>
        </authorList>
    </citation>
    <scope>NUCLEOTIDE SEQUENCE [LARGE SCALE GENOMIC DNA]</scope>
</reference>
<dbReference type="GO" id="GO:0050660">
    <property type="term" value="F:flavin adenine dinucleotide binding"/>
    <property type="evidence" value="ECO:0007669"/>
    <property type="project" value="UniProtKB-UniRule"/>
</dbReference>
<dbReference type="GO" id="GO:0006235">
    <property type="term" value="P:dTTP biosynthetic process"/>
    <property type="evidence" value="ECO:0007669"/>
    <property type="project" value="UniProtKB-UniRule"/>
</dbReference>
<feature type="binding site" evidence="1">
    <location>
        <position position="169"/>
    </location>
    <ligand>
        <name>dUMP</name>
        <dbReference type="ChEBI" id="CHEBI:246422"/>
        <note>ligand shared between dimeric partners</note>
    </ligand>
</feature>
<dbReference type="PATRIC" id="fig|1618488.3.peg.32"/>
<proteinExistence type="inferred from homology"/>
<comment type="similarity">
    <text evidence="1">Belongs to the thymidylate synthase ThyX family.</text>
</comment>
<evidence type="ECO:0000313" key="2">
    <source>
        <dbReference type="EMBL" id="KKQ50831.1"/>
    </source>
</evidence>
<dbReference type="HAMAP" id="MF_01408">
    <property type="entry name" value="ThyX"/>
    <property type="match status" value="1"/>
</dbReference>
<dbReference type="GO" id="GO:0070402">
    <property type="term" value="F:NADPH binding"/>
    <property type="evidence" value="ECO:0007669"/>
    <property type="project" value="TreeGrafter"/>
</dbReference>
<dbReference type="PANTHER" id="PTHR34934">
    <property type="entry name" value="FLAVIN-DEPENDENT THYMIDYLATE SYNTHASE"/>
    <property type="match status" value="1"/>
</dbReference>
<name>A0A0G0LDU3_9BACT</name>
<comment type="subunit">
    <text evidence="1">Homotetramer.</text>
</comment>
<evidence type="ECO:0000256" key="1">
    <source>
        <dbReference type="HAMAP-Rule" id="MF_01408"/>
    </source>
</evidence>
<dbReference type="EC" id="2.1.1.148" evidence="1"/>
<feature type="binding site" evidence="1">
    <location>
        <begin position="158"/>
        <end position="160"/>
    </location>
    <ligand>
        <name>FAD</name>
        <dbReference type="ChEBI" id="CHEBI:57692"/>
        <note>ligand shared between neighboring subunits</note>
    </ligand>
</feature>
<feature type="binding site" description="in other chain" evidence="1">
    <location>
        <position position="142"/>
    </location>
    <ligand>
        <name>dUMP</name>
        <dbReference type="ChEBI" id="CHEBI:246422"/>
        <note>ligand shared between dimeric partners</note>
    </ligand>
</feature>
<evidence type="ECO:0000313" key="3">
    <source>
        <dbReference type="Proteomes" id="UP000034231"/>
    </source>
</evidence>
<dbReference type="UniPathway" id="UPA00575"/>
<comment type="cofactor">
    <cofactor evidence="1">
        <name>FAD</name>
        <dbReference type="ChEBI" id="CHEBI:57692"/>
    </cofactor>
    <text evidence="1">Binds 4 FAD per tetramer. Each FAD binding site is formed by three monomers.</text>
</comment>